<name>A0A645GKI3_9ZZZZ</name>
<dbReference type="EMBL" id="VSSQ01077382">
    <property type="protein sequence ID" value="MPN27471.1"/>
    <property type="molecule type" value="Genomic_DNA"/>
</dbReference>
<evidence type="ECO:0000313" key="1">
    <source>
        <dbReference type="EMBL" id="MPN27471.1"/>
    </source>
</evidence>
<accession>A0A645GKI3</accession>
<protein>
    <submittedName>
        <fullName evidence="1">Uncharacterized protein</fullName>
    </submittedName>
</protein>
<reference evidence="1" key="1">
    <citation type="submission" date="2019-08" db="EMBL/GenBank/DDBJ databases">
        <authorList>
            <person name="Kucharzyk K."/>
            <person name="Murdoch R.W."/>
            <person name="Higgins S."/>
            <person name="Loffler F."/>
        </authorList>
    </citation>
    <scope>NUCLEOTIDE SEQUENCE</scope>
</reference>
<organism evidence="1">
    <name type="scientific">bioreactor metagenome</name>
    <dbReference type="NCBI Taxonomy" id="1076179"/>
    <lineage>
        <taxon>unclassified sequences</taxon>
        <taxon>metagenomes</taxon>
        <taxon>ecological metagenomes</taxon>
    </lineage>
</organism>
<sequence>MGMTTDDYRSATVIFHAVQRTKSHQVVKGVNWESVIHFRLHKRAKRRIGNNAIESKSVVRERNRSILSGDRRKRL</sequence>
<proteinExistence type="predicted"/>
<comment type="caution">
    <text evidence="1">The sequence shown here is derived from an EMBL/GenBank/DDBJ whole genome shotgun (WGS) entry which is preliminary data.</text>
</comment>
<gene>
    <name evidence="1" type="ORF">SDC9_174905</name>
</gene>
<dbReference type="AlphaFoldDB" id="A0A645GKI3"/>